<dbReference type="AlphaFoldDB" id="A0A3B1B800"/>
<protein>
    <submittedName>
        <fullName evidence="1">Uncharacterized protein</fullName>
    </submittedName>
</protein>
<name>A0A3B1B800_9ZZZZ</name>
<accession>A0A3B1B800</accession>
<sequence length="135" mass="15112">MFTISCKKNVIYLQIILFLAGSFSLLIQNAMATTCSLHDKNMNMSMGRPMTSARLDANQANEKLMTHTNKKTSDKCCDNCNCIGHGCGMSCSMIHSMAVSTLMTNKFFVRQSKPELYISPPDGISEYPEQRPPRF</sequence>
<reference evidence="1" key="1">
    <citation type="submission" date="2018-06" db="EMBL/GenBank/DDBJ databases">
        <authorList>
            <person name="Zhirakovskaya E."/>
        </authorList>
    </citation>
    <scope>NUCLEOTIDE SEQUENCE</scope>
</reference>
<proteinExistence type="predicted"/>
<dbReference type="EMBL" id="UOFY01000023">
    <property type="protein sequence ID" value="VAX08043.1"/>
    <property type="molecule type" value="Genomic_DNA"/>
</dbReference>
<gene>
    <name evidence="1" type="ORF">MNBD_GAMMA25-2312</name>
</gene>
<organism evidence="1">
    <name type="scientific">hydrothermal vent metagenome</name>
    <dbReference type="NCBI Taxonomy" id="652676"/>
    <lineage>
        <taxon>unclassified sequences</taxon>
        <taxon>metagenomes</taxon>
        <taxon>ecological metagenomes</taxon>
    </lineage>
</organism>
<evidence type="ECO:0000313" key="1">
    <source>
        <dbReference type="EMBL" id="VAX08043.1"/>
    </source>
</evidence>